<dbReference type="PROSITE" id="PS50977">
    <property type="entry name" value="HTH_TETR_2"/>
    <property type="match status" value="1"/>
</dbReference>
<evidence type="ECO:0000313" key="6">
    <source>
        <dbReference type="Proteomes" id="UP000237682"/>
    </source>
</evidence>
<accession>A0A2S9QD35</accession>
<organism evidence="5 6">
    <name type="scientific">Labrys okinawensis</name>
    <dbReference type="NCBI Taxonomy" id="346911"/>
    <lineage>
        <taxon>Bacteria</taxon>
        <taxon>Pseudomonadati</taxon>
        <taxon>Pseudomonadota</taxon>
        <taxon>Alphaproteobacteria</taxon>
        <taxon>Hyphomicrobiales</taxon>
        <taxon>Xanthobacteraceae</taxon>
        <taxon>Labrys</taxon>
    </lineage>
</organism>
<dbReference type="OrthoDB" id="2356263at2"/>
<dbReference type="EMBL" id="PUEJ01000004">
    <property type="protein sequence ID" value="PRH87251.1"/>
    <property type="molecule type" value="Genomic_DNA"/>
</dbReference>
<dbReference type="PANTHER" id="PTHR30055:SF146">
    <property type="entry name" value="HTH-TYPE TRANSCRIPTIONAL DUAL REGULATOR CECR"/>
    <property type="match status" value="1"/>
</dbReference>
<dbReference type="RefSeq" id="WP_105862190.1">
    <property type="nucleotide sequence ID" value="NZ_PUEJ01000004.1"/>
</dbReference>
<proteinExistence type="predicted"/>
<dbReference type="InterPro" id="IPR050109">
    <property type="entry name" value="HTH-type_TetR-like_transc_reg"/>
</dbReference>
<dbReference type="PANTHER" id="PTHR30055">
    <property type="entry name" value="HTH-TYPE TRANSCRIPTIONAL REGULATOR RUTR"/>
    <property type="match status" value="1"/>
</dbReference>
<evidence type="ECO:0000259" key="4">
    <source>
        <dbReference type="PROSITE" id="PS50977"/>
    </source>
</evidence>
<gene>
    <name evidence="5" type="ORF">C5L14_11485</name>
</gene>
<keyword evidence="1 2" id="KW-0238">DNA-binding</keyword>
<dbReference type="Gene3D" id="1.10.357.10">
    <property type="entry name" value="Tetracycline Repressor, domain 2"/>
    <property type="match status" value="1"/>
</dbReference>
<dbReference type="Gene3D" id="1.10.10.60">
    <property type="entry name" value="Homeodomain-like"/>
    <property type="match status" value="1"/>
</dbReference>
<protein>
    <submittedName>
        <fullName evidence="5">TetR family transcriptional regulator</fullName>
    </submittedName>
</protein>
<feature type="domain" description="HTH tetR-type" evidence="4">
    <location>
        <begin position="25"/>
        <end position="85"/>
    </location>
</feature>
<dbReference type="InterPro" id="IPR041678">
    <property type="entry name" value="TetR_C_16"/>
</dbReference>
<feature type="DNA-binding region" description="H-T-H motif" evidence="2">
    <location>
        <begin position="48"/>
        <end position="67"/>
    </location>
</feature>
<comment type="caution">
    <text evidence="5">The sequence shown here is derived from an EMBL/GenBank/DDBJ whole genome shotgun (WGS) entry which is preliminary data.</text>
</comment>
<dbReference type="GO" id="GO:0003700">
    <property type="term" value="F:DNA-binding transcription factor activity"/>
    <property type="evidence" value="ECO:0007669"/>
    <property type="project" value="TreeGrafter"/>
</dbReference>
<feature type="region of interest" description="Disordered" evidence="3">
    <location>
        <begin position="1"/>
        <end position="24"/>
    </location>
</feature>
<keyword evidence="6" id="KW-1185">Reference proteome</keyword>
<evidence type="ECO:0000256" key="1">
    <source>
        <dbReference type="ARBA" id="ARBA00023125"/>
    </source>
</evidence>
<dbReference type="Proteomes" id="UP000237682">
    <property type="component" value="Unassembled WGS sequence"/>
</dbReference>
<dbReference type="InterPro" id="IPR036271">
    <property type="entry name" value="Tet_transcr_reg_TetR-rel_C_sf"/>
</dbReference>
<dbReference type="PRINTS" id="PR00455">
    <property type="entry name" value="HTHTETR"/>
</dbReference>
<feature type="compositionally biased region" description="Low complexity" evidence="3">
    <location>
        <begin position="7"/>
        <end position="18"/>
    </location>
</feature>
<reference evidence="5 6" key="1">
    <citation type="submission" date="2018-02" db="EMBL/GenBank/DDBJ databases">
        <title>Whole genome sequencing of endophytic bacterium.</title>
        <authorList>
            <person name="Eedara R."/>
            <person name="Podile A.R."/>
        </authorList>
    </citation>
    <scope>NUCLEOTIDE SEQUENCE [LARGE SCALE GENOMIC DNA]</scope>
    <source>
        <strain evidence="5 6">RP1T</strain>
    </source>
</reference>
<name>A0A2S9QD35_9HYPH</name>
<dbReference type="InterPro" id="IPR001647">
    <property type="entry name" value="HTH_TetR"/>
</dbReference>
<sequence length="218" mass="22862">MARKKAPSPSRSSPAPQAKRPRNAVATREAILQSALVAFSRAGYDGVGLREIAGEAGVTAILVNRYFGSKEEMFAEAAKIACADASLFEGDAATLADRVAQAMVANPPGESSGVDPFRLMLHSASNPRAAEILRETVTAQLERPLAAGLAGKDRPERAALFLALIAGVALMRDVIASSALAEADASALAKRLAQMLKPLIDDKPAKKTDKPQQLSLGF</sequence>
<dbReference type="SUPFAM" id="SSF46689">
    <property type="entry name" value="Homeodomain-like"/>
    <property type="match status" value="1"/>
</dbReference>
<dbReference type="AlphaFoldDB" id="A0A2S9QD35"/>
<evidence type="ECO:0000313" key="5">
    <source>
        <dbReference type="EMBL" id="PRH87251.1"/>
    </source>
</evidence>
<dbReference type="Pfam" id="PF00440">
    <property type="entry name" value="TetR_N"/>
    <property type="match status" value="1"/>
</dbReference>
<dbReference type="GO" id="GO:0000976">
    <property type="term" value="F:transcription cis-regulatory region binding"/>
    <property type="evidence" value="ECO:0007669"/>
    <property type="project" value="TreeGrafter"/>
</dbReference>
<evidence type="ECO:0000256" key="2">
    <source>
        <dbReference type="PROSITE-ProRule" id="PRU00335"/>
    </source>
</evidence>
<evidence type="ECO:0000256" key="3">
    <source>
        <dbReference type="SAM" id="MobiDB-lite"/>
    </source>
</evidence>
<dbReference type="InterPro" id="IPR009057">
    <property type="entry name" value="Homeodomain-like_sf"/>
</dbReference>
<dbReference type="SUPFAM" id="SSF48498">
    <property type="entry name" value="Tetracyclin repressor-like, C-terminal domain"/>
    <property type="match status" value="1"/>
</dbReference>
<dbReference type="Pfam" id="PF17920">
    <property type="entry name" value="TetR_C_16"/>
    <property type="match status" value="1"/>
</dbReference>